<evidence type="ECO:0000256" key="2">
    <source>
        <dbReference type="ARBA" id="ARBA00023015"/>
    </source>
</evidence>
<sequence>MLRTQIRSFHAVAKAGSYTLASKDLNVGQPTLTTQVKTLEERYEVELFQKKGRGVVLTHAGSELFEITSKISMHEREIELLLSTYKGLTRGQLHIAAVSPFHVVDILTVFQARYPNIEVLVTLGNSYETLEKVLVGKVDVGIFAWEEDEIPNVILEHYRTHNVVVFANKEHPFYKRDSIFINELEGQNVILREDGSTTRRAFELSAKKAGVNIKPYLVIGSREGVWQSVKRGLGISVVADSEFISHPDMQKIPITDVDITTRYFLSYLKDREKSRLIRAFSDAAQEAKNLELI</sequence>
<evidence type="ECO:0000256" key="1">
    <source>
        <dbReference type="ARBA" id="ARBA00009437"/>
    </source>
</evidence>
<keyword evidence="3" id="KW-0238">DNA-binding</keyword>
<keyword evidence="7" id="KW-1185">Reference proteome</keyword>
<evidence type="ECO:0000256" key="4">
    <source>
        <dbReference type="ARBA" id="ARBA00023163"/>
    </source>
</evidence>
<dbReference type="Pfam" id="PF00126">
    <property type="entry name" value="HTH_1"/>
    <property type="match status" value="1"/>
</dbReference>
<dbReference type="InterPro" id="IPR000847">
    <property type="entry name" value="LysR_HTH_N"/>
</dbReference>
<dbReference type="PROSITE" id="PS50931">
    <property type="entry name" value="HTH_LYSR"/>
    <property type="match status" value="1"/>
</dbReference>
<keyword evidence="4" id="KW-0804">Transcription</keyword>
<dbReference type="Proteomes" id="UP001058461">
    <property type="component" value="Chromosome"/>
</dbReference>
<accession>A0ABY5HIP1</accession>
<dbReference type="SUPFAM" id="SSF46785">
    <property type="entry name" value="Winged helix' DNA-binding domain"/>
    <property type="match status" value="1"/>
</dbReference>
<dbReference type="SUPFAM" id="SSF53850">
    <property type="entry name" value="Periplasmic binding protein-like II"/>
    <property type="match status" value="1"/>
</dbReference>
<organism evidence="6 7">
    <name type="scientific">Marinobacterium rhizophilum</name>
    <dbReference type="NCBI Taxonomy" id="420402"/>
    <lineage>
        <taxon>Bacteria</taxon>
        <taxon>Pseudomonadati</taxon>
        <taxon>Pseudomonadota</taxon>
        <taxon>Gammaproteobacteria</taxon>
        <taxon>Oceanospirillales</taxon>
        <taxon>Oceanospirillaceae</taxon>
        <taxon>Marinobacterium</taxon>
    </lineage>
</organism>
<reference evidence="6" key="1">
    <citation type="submission" date="2021-04" db="EMBL/GenBank/DDBJ databases">
        <title>Oceanospirillales bacteria with DddD are important DMSP degraders in coastal seawater.</title>
        <authorList>
            <person name="Liu J."/>
        </authorList>
    </citation>
    <scope>NUCLEOTIDE SEQUENCE</scope>
    <source>
        <strain evidence="6">D13-1</strain>
    </source>
</reference>
<dbReference type="Pfam" id="PF03466">
    <property type="entry name" value="LysR_substrate"/>
    <property type="match status" value="1"/>
</dbReference>
<dbReference type="Gene3D" id="1.10.10.10">
    <property type="entry name" value="Winged helix-like DNA-binding domain superfamily/Winged helix DNA-binding domain"/>
    <property type="match status" value="1"/>
</dbReference>
<dbReference type="PRINTS" id="PR00039">
    <property type="entry name" value="HTHLYSR"/>
</dbReference>
<keyword evidence="2" id="KW-0805">Transcription regulation</keyword>
<gene>
    <name evidence="6" type="ORF">KDW95_22465</name>
</gene>
<protein>
    <submittedName>
        <fullName evidence="6">LysR family transcriptional regulator</fullName>
    </submittedName>
</protein>
<dbReference type="PANTHER" id="PTHR30126">
    <property type="entry name" value="HTH-TYPE TRANSCRIPTIONAL REGULATOR"/>
    <property type="match status" value="1"/>
</dbReference>
<evidence type="ECO:0000256" key="3">
    <source>
        <dbReference type="ARBA" id="ARBA00023125"/>
    </source>
</evidence>
<dbReference type="RefSeq" id="WP_255854015.1">
    <property type="nucleotide sequence ID" value="NZ_CP073347.1"/>
</dbReference>
<proteinExistence type="inferred from homology"/>
<dbReference type="InterPro" id="IPR036388">
    <property type="entry name" value="WH-like_DNA-bd_sf"/>
</dbReference>
<comment type="similarity">
    <text evidence="1">Belongs to the LysR transcriptional regulatory family.</text>
</comment>
<feature type="domain" description="HTH lysR-type" evidence="5">
    <location>
        <begin position="1"/>
        <end position="58"/>
    </location>
</feature>
<evidence type="ECO:0000313" key="6">
    <source>
        <dbReference type="EMBL" id="UTW11964.1"/>
    </source>
</evidence>
<dbReference type="CDD" id="cd05466">
    <property type="entry name" value="PBP2_LTTR_substrate"/>
    <property type="match status" value="1"/>
</dbReference>
<dbReference type="PANTHER" id="PTHR30126:SF94">
    <property type="entry name" value="LYSR FAMILY TRANSCRIPTIONAL REGULATOR"/>
    <property type="match status" value="1"/>
</dbReference>
<dbReference type="InterPro" id="IPR036390">
    <property type="entry name" value="WH_DNA-bd_sf"/>
</dbReference>
<evidence type="ECO:0000259" key="5">
    <source>
        <dbReference type="PROSITE" id="PS50931"/>
    </source>
</evidence>
<evidence type="ECO:0000313" key="7">
    <source>
        <dbReference type="Proteomes" id="UP001058461"/>
    </source>
</evidence>
<name>A0ABY5HIP1_9GAMM</name>
<dbReference type="Gene3D" id="3.40.190.290">
    <property type="match status" value="1"/>
</dbReference>
<dbReference type="EMBL" id="CP073347">
    <property type="protein sequence ID" value="UTW11964.1"/>
    <property type="molecule type" value="Genomic_DNA"/>
</dbReference>
<dbReference type="InterPro" id="IPR005119">
    <property type="entry name" value="LysR_subst-bd"/>
</dbReference>